<keyword evidence="2 4" id="KW-0067">ATP-binding</keyword>
<dbReference type="SUPFAM" id="SSF52540">
    <property type="entry name" value="P-loop containing nucleoside triphosphate hydrolases"/>
    <property type="match status" value="2"/>
</dbReference>
<dbReference type="Gene3D" id="3.40.50.300">
    <property type="entry name" value="P-loop containing nucleotide triphosphate hydrolases"/>
    <property type="match status" value="2"/>
</dbReference>
<dbReference type="InterPro" id="IPR017871">
    <property type="entry name" value="ABC_transporter-like_CS"/>
</dbReference>
<reference evidence="4 5" key="1">
    <citation type="journal article" date="2016" name="ISME J.">
        <title>Chasing the elusive Euryarchaeota class WSA2: genomes reveal a uniquely fastidious methyl-reducing methanogen.</title>
        <authorList>
            <person name="Nobu M.K."/>
            <person name="Narihiro T."/>
            <person name="Kuroda K."/>
            <person name="Mei R."/>
            <person name="Liu W.T."/>
        </authorList>
    </citation>
    <scope>NUCLEOTIDE SEQUENCE [LARGE SCALE GENOMIC DNA]</scope>
    <source>
        <strain evidence="4">U1lsi0528_Bin089</strain>
    </source>
</reference>
<feature type="domain" description="ABC transporter" evidence="3">
    <location>
        <begin position="287"/>
        <end position="536"/>
    </location>
</feature>
<evidence type="ECO:0000256" key="1">
    <source>
        <dbReference type="ARBA" id="ARBA00022741"/>
    </source>
</evidence>
<dbReference type="EMBL" id="LNGD01000046">
    <property type="protein sequence ID" value="KYC51973.1"/>
    <property type="molecule type" value="Genomic_DNA"/>
</dbReference>
<dbReference type="PANTHER" id="PTHR42764:SF2">
    <property type="entry name" value="ABC TRANSPORTER, ATP-BINDING PROTEIN"/>
    <property type="match status" value="1"/>
</dbReference>
<dbReference type="InterPro" id="IPR027417">
    <property type="entry name" value="P-loop_NTPase"/>
</dbReference>
<protein>
    <submittedName>
        <fullName evidence="4">Trehalose/maltose import ATP-binding protein MalK</fullName>
        <ecNumber evidence="4">3.6.3.19</ecNumber>
    </submittedName>
</protein>
<dbReference type="InterPro" id="IPR003593">
    <property type="entry name" value="AAA+_ATPase"/>
</dbReference>
<dbReference type="NCBIfam" id="TIGR03269">
    <property type="entry name" value="met_CoM_red_A2"/>
    <property type="match status" value="1"/>
</dbReference>
<dbReference type="InterPro" id="IPR017669">
    <property type="entry name" value="Me_Coenz_M_Rdtase_A2"/>
</dbReference>
<evidence type="ECO:0000313" key="4">
    <source>
        <dbReference type="EMBL" id="KYC51973.1"/>
    </source>
</evidence>
<dbReference type="EC" id="3.6.3.19" evidence="4"/>
<evidence type="ECO:0000256" key="2">
    <source>
        <dbReference type="ARBA" id="ARBA00022840"/>
    </source>
</evidence>
<dbReference type="PANTHER" id="PTHR42764">
    <property type="entry name" value="PHOSPHONATES UTILIZATION ATP-BINDING PROTEIN PHNK-RELATED"/>
    <property type="match status" value="1"/>
</dbReference>
<dbReference type="Pfam" id="PF00005">
    <property type="entry name" value="ABC_tran"/>
    <property type="match status" value="2"/>
</dbReference>
<comment type="caution">
    <text evidence="4">The sequence shown here is derived from an EMBL/GenBank/DDBJ whole genome shotgun (WGS) entry which is preliminary data.</text>
</comment>
<dbReference type="GO" id="GO:0019700">
    <property type="term" value="P:organic phosphonate catabolic process"/>
    <property type="evidence" value="ECO:0007669"/>
    <property type="project" value="TreeGrafter"/>
</dbReference>
<dbReference type="PROSITE" id="PS50893">
    <property type="entry name" value="ABC_TRANSPORTER_2"/>
    <property type="match status" value="2"/>
</dbReference>
<organism evidence="4 5">
    <name type="scientific">Candidatus Methanofastidiosum methylothiophilum</name>
    <dbReference type="NCBI Taxonomy" id="1705564"/>
    <lineage>
        <taxon>Archaea</taxon>
        <taxon>Methanobacteriati</taxon>
        <taxon>Methanobacteriota</taxon>
        <taxon>Stenosarchaea group</taxon>
        <taxon>Candidatus Methanofastidiosia</taxon>
        <taxon>Candidatus Methanofastidiosales</taxon>
        <taxon>Candidatus Methanofastidiosaceae</taxon>
        <taxon>Candidatus Methanofastidiosum</taxon>
    </lineage>
</organism>
<evidence type="ECO:0000259" key="3">
    <source>
        <dbReference type="PROSITE" id="PS50893"/>
    </source>
</evidence>
<dbReference type="PROSITE" id="PS00211">
    <property type="entry name" value="ABC_TRANSPORTER_1"/>
    <property type="match status" value="1"/>
</dbReference>
<name>A0A150J420_9EURY</name>
<sequence length="538" mass="60117">MGINLSEYLLEVENVSIVFDNKKVLDNVSFKVKEGESLGLLGKSGSGKSVLINILRGTKEYKPTSGKVFYNVSYCPKCMKVDFPSKKGTLCKRCNEEMVLKKVDFWEDTAFFNPIRKRTAIMLQRTFSLYGEKTVMENMQDAFSGSDTPKNMVIPKIIELLQKVNMIQRMTHIARDLSGGEKQRIVLARQLAINPMLLLADEPTGTLDPLTASTVHNVLLESVKQGMSLIVTSHWPEAIELLTQKAVWLENGKVILEGSSKEVVKSFMEKLLPEEKVRFPGIGSSIIELWDVKKYYYSISRGVVKAVDGVTFTINEKEIFGLVGKSGAGKTTVSRIIAGITPFTEGELNIRIGDEWVDMKEPGFLGKGKAMLYMGILHQEYTLYPDKTVLQNLTDSIGIKLPKELGKMKVLSVLEGVGFEDPKELGEILNKMPDALSVGEKHRIALAQVLIKEPRIIILDEPTGTMDPFTRKIVARSIRKAREVLGETFLIVTHDSDFVVDVCDRACFMKDGKVVYIGDPEDIKEKMVSTDDKDKSSE</sequence>
<proteinExistence type="predicted"/>
<keyword evidence="1" id="KW-0547">Nucleotide-binding</keyword>
<dbReference type="GO" id="GO:0016887">
    <property type="term" value="F:ATP hydrolysis activity"/>
    <property type="evidence" value="ECO:0007669"/>
    <property type="project" value="InterPro"/>
</dbReference>
<dbReference type="SMART" id="SM00382">
    <property type="entry name" value="AAA"/>
    <property type="match status" value="2"/>
</dbReference>
<evidence type="ECO:0000313" key="5">
    <source>
        <dbReference type="Proteomes" id="UP000075578"/>
    </source>
</evidence>
<dbReference type="GO" id="GO:0005524">
    <property type="term" value="F:ATP binding"/>
    <property type="evidence" value="ECO:0007669"/>
    <property type="project" value="UniProtKB-KW"/>
</dbReference>
<dbReference type="AlphaFoldDB" id="A0A150J420"/>
<dbReference type="Proteomes" id="UP000075578">
    <property type="component" value="Unassembled WGS sequence"/>
</dbReference>
<dbReference type="InterPro" id="IPR003439">
    <property type="entry name" value="ABC_transporter-like_ATP-bd"/>
</dbReference>
<keyword evidence="4" id="KW-0378">Hydrolase</keyword>
<gene>
    <name evidence="4" type="primary">malK_7</name>
    <name evidence="4" type="ORF">AMQ74_00913</name>
</gene>
<feature type="domain" description="ABC transporter" evidence="3">
    <location>
        <begin position="10"/>
        <end position="276"/>
    </location>
</feature>
<accession>A0A150J420</accession>
<dbReference type="PATRIC" id="fig|1705564.3.peg.941"/>